<dbReference type="Pfam" id="PF00583">
    <property type="entry name" value="Acetyltransf_1"/>
    <property type="match status" value="1"/>
</dbReference>
<feature type="domain" description="N-acetyltransferase" evidence="3">
    <location>
        <begin position="5"/>
        <end position="171"/>
    </location>
</feature>
<dbReference type="SUPFAM" id="SSF55729">
    <property type="entry name" value="Acyl-CoA N-acyltransferases (Nat)"/>
    <property type="match status" value="1"/>
</dbReference>
<evidence type="ECO:0000313" key="4">
    <source>
        <dbReference type="EMBL" id="GAA4980995.1"/>
    </source>
</evidence>
<gene>
    <name evidence="4" type="ORF">GCM10023225_21280</name>
</gene>
<keyword evidence="1" id="KW-0808">Transferase</keyword>
<organism evidence="4 5">
    <name type="scientific">Kineococcus glutinatus</name>
    <dbReference type="NCBI Taxonomy" id="1070872"/>
    <lineage>
        <taxon>Bacteria</taxon>
        <taxon>Bacillati</taxon>
        <taxon>Actinomycetota</taxon>
        <taxon>Actinomycetes</taxon>
        <taxon>Kineosporiales</taxon>
        <taxon>Kineosporiaceae</taxon>
        <taxon>Kineococcus</taxon>
    </lineage>
</organism>
<dbReference type="PROSITE" id="PS51186">
    <property type="entry name" value="GNAT"/>
    <property type="match status" value="1"/>
</dbReference>
<evidence type="ECO:0000256" key="1">
    <source>
        <dbReference type="ARBA" id="ARBA00022679"/>
    </source>
</evidence>
<dbReference type="EMBL" id="BAABIL010000313">
    <property type="protein sequence ID" value="GAA4980995.1"/>
    <property type="molecule type" value="Genomic_DNA"/>
</dbReference>
<sequence>MNPAPAVRPAVEGDARAIAEVHVAGWRGGYRGLVDDAVLDALSVEDRAAGWARGLAGGSRVLLAGTGGRVEGFACFGAARDEDLPAGTGEVHALYVLPAAWGRGTGGALLDAAVAELLTGGAPGVVLWALEGNARARRFYERRGWRTDGVRRVERFDGQELPAVRHRWAGPATT</sequence>
<dbReference type="InterPro" id="IPR016181">
    <property type="entry name" value="Acyl_CoA_acyltransferase"/>
</dbReference>
<comment type="caution">
    <text evidence="4">The sequence shown here is derived from an EMBL/GenBank/DDBJ whole genome shotgun (WGS) entry which is preliminary data.</text>
</comment>
<evidence type="ECO:0000313" key="5">
    <source>
        <dbReference type="Proteomes" id="UP001501195"/>
    </source>
</evidence>
<proteinExistence type="predicted"/>
<dbReference type="RefSeq" id="WP_345712514.1">
    <property type="nucleotide sequence ID" value="NZ_BAABIL010000313.1"/>
</dbReference>
<name>A0ABP9HXA9_9ACTN</name>
<dbReference type="InterPro" id="IPR050832">
    <property type="entry name" value="Bact_Acetyltransf"/>
</dbReference>
<dbReference type="Gene3D" id="3.40.630.30">
    <property type="match status" value="1"/>
</dbReference>
<accession>A0ABP9HXA9</accession>
<dbReference type="Proteomes" id="UP001501195">
    <property type="component" value="Unassembled WGS sequence"/>
</dbReference>
<reference evidence="5" key="1">
    <citation type="journal article" date="2019" name="Int. J. Syst. Evol. Microbiol.">
        <title>The Global Catalogue of Microorganisms (GCM) 10K type strain sequencing project: providing services to taxonomists for standard genome sequencing and annotation.</title>
        <authorList>
            <consortium name="The Broad Institute Genomics Platform"/>
            <consortium name="The Broad Institute Genome Sequencing Center for Infectious Disease"/>
            <person name="Wu L."/>
            <person name="Ma J."/>
        </authorList>
    </citation>
    <scope>NUCLEOTIDE SEQUENCE [LARGE SCALE GENOMIC DNA]</scope>
    <source>
        <strain evidence="5">JCM 18126</strain>
    </source>
</reference>
<dbReference type="CDD" id="cd04301">
    <property type="entry name" value="NAT_SF"/>
    <property type="match status" value="1"/>
</dbReference>
<evidence type="ECO:0000259" key="3">
    <source>
        <dbReference type="PROSITE" id="PS51186"/>
    </source>
</evidence>
<keyword evidence="2" id="KW-0012">Acyltransferase</keyword>
<keyword evidence="5" id="KW-1185">Reference proteome</keyword>
<protein>
    <submittedName>
        <fullName evidence="4">GNAT family N-acetyltransferase</fullName>
    </submittedName>
</protein>
<dbReference type="InterPro" id="IPR000182">
    <property type="entry name" value="GNAT_dom"/>
</dbReference>
<dbReference type="PANTHER" id="PTHR43877">
    <property type="entry name" value="AMINOALKYLPHOSPHONATE N-ACETYLTRANSFERASE-RELATED-RELATED"/>
    <property type="match status" value="1"/>
</dbReference>
<evidence type="ECO:0000256" key="2">
    <source>
        <dbReference type="ARBA" id="ARBA00023315"/>
    </source>
</evidence>